<keyword evidence="3" id="KW-1185">Reference proteome</keyword>
<reference evidence="2 3" key="1">
    <citation type="journal article" date="2014" name="Int. J. Syst. Evol. Microbiol.">
        <title>Complete genome sequence of Corynebacterium casei LMG S-19264T (=DSM 44701T), isolated from a smear-ripened cheese.</title>
        <authorList>
            <consortium name="US DOE Joint Genome Institute (JGI-PGF)"/>
            <person name="Walter F."/>
            <person name="Albersmeier A."/>
            <person name="Kalinowski J."/>
            <person name="Ruckert C."/>
        </authorList>
    </citation>
    <scope>NUCLEOTIDE SEQUENCE [LARGE SCALE GENOMIC DNA]</scope>
    <source>
        <strain evidence="2 3">CGMCC 1.12976</strain>
    </source>
</reference>
<dbReference type="AlphaFoldDB" id="A0A917F100"/>
<name>A0A917F100_9MICO</name>
<dbReference type="GO" id="GO:0016491">
    <property type="term" value="F:oxidoreductase activity"/>
    <property type="evidence" value="ECO:0007669"/>
    <property type="project" value="InterPro"/>
</dbReference>
<evidence type="ECO:0000313" key="2">
    <source>
        <dbReference type="EMBL" id="GGF37577.1"/>
    </source>
</evidence>
<evidence type="ECO:0000313" key="3">
    <source>
        <dbReference type="Proteomes" id="UP000598775"/>
    </source>
</evidence>
<protein>
    <submittedName>
        <fullName evidence="2">NADH dehydrogenase/NAD(P)H nitroreductase</fullName>
    </submittedName>
</protein>
<proteinExistence type="predicted"/>
<dbReference type="InterPro" id="IPR000415">
    <property type="entry name" value="Nitroreductase-like"/>
</dbReference>
<dbReference type="RefSeq" id="WP_188680253.1">
    <property type="nucleotide sequence ID" value="NZ_BMGP01000006.1"/>
</dbReference>
<dbReference type="NCBIfam" id="NF003768">
    <property type="entry name" value="PRK05365.1"/>
    <property type="match status" value="1"/>
</dbReference>
<dbReference type="EMBL" id="BMGP01000006">
    <property type="protein sequence ID" value="GGF37577.1"/>
    <property type="molecule type" value="Genomic_DNA"/>
</dbReference>
<dbReference type="SUPFAM" id="SSF55469">
    <property type="entry name" value="FMN-dependent nitroreductase-like"/>
    <property type="match status" value="1"/>
</dbReference>
<dbReference type="InterPro" id="IPR050461">
    <property type="entry name" value="Nitroreductase_HadB/RutE"/>
</dbReference>
<dbReference type="InterPro" id="IPR029479">
    <property type="entry name" value="Nitroreductase"/>
</dbReference>
<dbReference type="PANTHER" id="PTHR43543:SF1">
    <property type="entry name" value="MALONIC SEMIALDEHYDE REDUCTASE RUTE-RELATED"/>
    <property type="match status" value="1"/>
</dbReference>
<evidence type="ECO:0000259" key="1">
    <source>
        <dbReference type="Pfam" id="PF00881"/>
    </source>
</evidence>
<dbReference type="Pfam" id="PF00881">
    <property type="entry name" value="Nitroreductase"/>
    <property type="match status" value="1"/>
</dbReference>
<feature type="domain" description="Nitroreductase" evidence="1">
    <location>
        <begin position="33"/>
        <end position="189"/>
    </location>
</feature>
<dbReference type="PANTHER" id="PTHR43543">
    <property type="entry name" value="MALONIC SEMIALDEHYDE REDUCTASE RUTE-RELATED"/>
    <property type="match status" value="1"/>
</dbReference>
<dbReference type="Proteomes" id="UP000598775">
    <property type="component" value="Unassembled WGS sequence"/>
</dbReference>
<comment type="caution">
    <text evidence="2">The sequence shown here is derived from an EMBL/GenBank/DDBJ whole genome shotgun (WGS) entry which is preliminary data.</text>
</comment>
<dbReference type="Gene3D" id="3.40.109.10">
    <property type="entry name" value="NADH Oxidase"/>
    <property type="match status" value="1"/>
</dbReference>
<sequence>MTEFAPSSELDEPGILNPVDDTVLAAIFTEGRTANAFTDAPVTDAELEKIWELARWAPTAANFQPLRVLYVQTSEGRAKLVDHMNDGNKAKTAAAPAVAVLALDSRFHTHLPVISPNRAAFVDVLEANEELRQGSAEFNSALQAGYFILAVRALGLAAGPMGGFDKTAVDNEFFEGTSWRSVLVVNIGHPAEDAYRDRQPRLEHSEVLRWA</sequence>
<accession>A0A917F100</accession>
<organism evidence="2 3">
    <name type="scientific">Subtercola lobariae</name>
    <dbReference type="NCBI Taxonomy" id="1588641"/>
    <lineage>
        <taxon>Bacteria</taxon>
        <taxon>Bacillati</taxon>
        <taxon>Actinomycetota</taxon>
        <taxon>Actinomycetes</taxon>
        <taxon>Micrococcales</taxon>
        <taxon>Microbacteriaceae</taxon>
        <taxon>Subtercola</taxon>
    </lineage>
</organism>
<gene>
    <name evidence="2" type="ORF">GCM10011399_33140</name>
</gene>